<organism evidence="1">
    <name type="scientific">Desulfobacca acetoxidans</name>
    <dbReference type="NCBI Taxonomy" id="60893"/>
    <lineage>
        <taxon>Bacteria</taxon>
        <taxon>Pseudomonadati</taxon>
        <taxon>Thermodesulfobacteriota</taxon>
        <taxon>Desulfobaccia</taxon>
        <taxon>Desulfobaccales</taxon>
        <taxon>Desulfobaccaceae</taxon>
        <taxon>Desulfobacca</taxon>
    </lineage>
</organism>
<dbReference type="AlphaFoldDB" id="A0A7C3SJM9"/>
<name>A0A7C3SJM9_9BACT</name>
<protein>
    <submittedName>
        <fullName evidence="1">Uncharacterized protein</fullName>
    </submittedName>
</protein>
<comment type="caution">
    <text evidence="1">The sequence shown here is derived from an EMBL/GenBank/DDBJ whole genome shotgun (WGS) entry which is preliminary data.</text>
</comment>
<evidence type="ECO:0000313" key="1">
    <source>
        <dbReference type="EMBL" id="HGB15362.1"/>
    </source>
</evidence>
<gene>
    <name evidence="1" type="ORF">ENV62_09025</name>
</gene>
<proteinExistence type="predicted"/>
<accession>A0A7C3SJM9</accession>
<reference evidence="1" key="1">
    <citation type="journal article" date="2020" name="mSystems">
        <title>Genome- and Community-Level Interaction Insights into Carbon Utilization and Element Cycling Functions of Hydrothermarchaeota in Hydrothermal Sediment.</title>
        <authorList>
            <person name="Zhou Z."/>
            <person name="Liu Y."/>
            <person name="Xu W."/>
            <person name="Pan J."/>
            <person name="Luo Z.H."/>
            <person name="Li M."/>
        </authorList>
    </citation>
    <scope>NUCLEOTIDE SEQUENCE [LARGE SCALE GENOMIC DNA]</scope>
    <source>
        <strain evidence="1">SpSt-776</strain>
    </source>
</reference>
<sequence length="172" mass="19297">MTTLETQGKVKAGVEGRPNPTGVLALAAALLLAGLLASCGRYRPAPVAVDPEAYRAVSVADLKAPRAAGLAAGDKIKVEGYFWEYLRYDPAMLRNYLTMLRHPVSWSRLEWFAVYGTPQMREHFDRMAMDPDQRRSCQLKRLDPLLIYGELASMGGGLLYFRVHRIQKLEEE</sequence>
<dbReference type="EMBL" id="DTHB01000053">
    <property type="protein sequence ID" value="HGB15362.1"/>
    <property type="molecule type" value="Genomic_DNA"/>
</dbReference>